<feature type="transmembrane region" description="Helical" evidence="6">
    <location>
        <begin position="31"/>
        <end position="47"/>
    </location>
</feature>
<protein>
    <recommendedName>
        <fullName evidence="8">Antiholin-like protein LrgA</fullName>
    </recommendedName>
</protein>
<proteinExistence type="predicted"/>
<evidence type="ECO:0000256" key="6">
    <source>
        <dbReference type="SAM" id="Phobius"/>
    </source>
</evidence>
<name>A0A644W0S0_9ZZZZ</name>
<evidence type="ECO:0000256" key="2">
    <source>
        <dbReference type="ARBA" id="ARBA00022475"/>
    </source>
</evidence>
<dbReference type="GO" id="GO:0005886">
    <property type="term" value="C:plasma membrane"/>
    <property type="evidence" value="ECO:0007669"/>
    <property type="project" value="UniProtKB-SubCell"/>
</dbReference>
<feature type="transmembrane region" description="Helical" evidence="6">
    <location>
        <begin position="59"/>
        <end position="78"/>
    </location>
</feature>
<sequence>MKYLTQLAVIFGLCLVGDLISALLPFSFPGSVVSMLLVLVLLSTKLLKEQALGESADFMLRNMTFFFIPPGVSIIRYMDIINSIWWQLLLVNIVSVITCFAAASWTVVLVGRMQKALAGRRHA</sequence>
<dbReference type="InterPro" id="IPR005538">
    <property type="entry name" value="LrgA/CidA"/>
</dbReference>
<keyword evidence="4 6" id="KW-1133">Transmembrane helix</keyword>
<evidence type="ECO:0000256" key="3">
    <source>
        <dbReference type="ARBA" id="ARBA00022692"/>
    </source>
</evidence>
<comment type="caution">
    <text evidence="7">The sequence shown here is derived from an EMBL/GenBank/DDBJ whole genome shotgun (WGS) entry which is preliminary data.</text>
</comment>
<evidence type="ECO:0008006" key="8">
    <source>
        <dbReference type="Google" id="ProtNLM"/>
    </source>
</evidence>
<dbReference type="PANTHER" id="PTHR33931">
    <property type="entry name" value="HOLIN-LIKE PROTEIN CIDA-RELATED"/>
    <property type="match status" value="1"/>
</dbReference>
<accession>A0A644W0S0</accession>
<evidence type="ECO:0000256" key="1">
    <source>
        <dbReference type="ARBA" id="ARBA00004651"/>
    </source>
</evidence>
<dbReference type="AlphaFoldDB" id="A0A644W0S0"/>
<reference evidence="7" key="1">
    <citation type="submission" date="2019-08" db="EMBL/GenBank/DDBJ databases">
        <authorList>
            <person name="Kucharzyk K."/>
            <person name="Murdoch R.W."/>
            <person name="Higgins S."/>
            <person name="Loffler F."/>
        </authorList>
    </citation>
    <scope>NUCLEOTIDE SEQUENCE</scope>
</reference>
<evidence type="ECO:0000313" key="7">
    <source>
        <dbReference type="EMBL" id="MPL96163.1"/>
    </source>
</evidence>
<gene>
    <name evidence="7" type="ORF">SDC9_42338</name>
</gene>
<keyword evidence="2" id="KW-1003">Cell membrane</keyword>
<keyword evidence="3 6" id="KW-0812">Transmembrane</keyword>
<dbReference type="Pfam" id="PF03788">
    <property type="entry name" value="LrgA"/>
    <property type="match status" value="1"/>
</dbReference>
<evidence type="ECO:0000256" key="5">
    <source>
        <dbReference type="ARBA" id="ARBA00023136"/>
    </source>
</evidence>
<keyword evidence="5 6" id="KW-0472">Membrane</keyword>
<comment type="subcellular location">
    <subcellularLocation>
        <location evidence="1">Cell membrane</location>
        <topology evidence="1">Multi-pass membrane protein</topology>
    </subcellularLocation>
</comment>
<dbReference type="EMBL" id="VSSQ01000498">
    <property type="protein sequence ID" value="MPL96163.1"/>
    <property type="molecule type" value="Genomic_DNA"/>
</dbReference>
<evidence type="ECO:0000256" key="4">
    <source>
        <dbReference type="ARBA" id="ARBA00022989"/>
    </source>
</evidence>
<dbReference type="PANTHER" id="PTHR33931:SF2">
    <property type="entry name" value="HOLIN-LIKE PROTEIN CIDA"/>
    <property type="match status" value="1"/>
</dbReference>
<organism evidence="7">
    <name type="scientific">bioreactor metagenome</name>
    <dbReference type="NCBI Taxonomy" id="1076179"/>
    <lineage>
        <taxon>unclassified sequences</taxon>
        <taxon>metagenomes</taxon>
        <taxon>ecological metagenomes</taxon>
    </lineage>
</organism>
<feature type="transmembrane region" description="Helical" evidence="6">
    <location>
        <begin position="84"/>
        <end position="111"/>
    </location>
</feature>